<feature type="chain" id="PRO_5003281520" evidence="1">
    <location>
        <begin position="22"/>
        <end position="699"/>
    </location>
</feature>
<dbReference type="InParanoid" id="F2LUA2"/>
<reference evidence="3" key="2">
    <citation type="submission" date="2011-03" db="EMBL/GenBank/DDBJ databases">
        <title>The complete genome of Hippea maritima DSM 10411.</title>
        <authorList>
            <consortium name="US DOE Joint Genome Institute (JGI-PGF)"/>
            <person name="Lucas S."/>
            <person name="Copeland A."/>
            <person name="Lapidus A."/>
            <person name="Bruce D."/>
            <person name="Goodwin L."/>
            <person name="Pitluck S."/>
            <person name="Peters L."/>
            <person name="Kyrpides N."/>
            <person name="Mavromatis K."/>
            <person name="Pagani I."/>
            <person name="Ivanova N."/>
            <person name="Mikhailova N."/>
            <person name="Lu M."/>
            <person name="Detter J.C."/>
            <person name="Tapia R."/>
            <person name="Han C."/>
            <person name="Land M."/>
            <person name="Hauser L."/>
            <person name="Markowitz V."/>
            <person name="Cheng J.-F."/>
            <person name="Hugenholtz P."/>
            <person name="Woyke T."/>
            <person name="Wu D."/>
            <person name="Spring S."/>
            <person name="Schroeder M."/>
            <person name="Brambilla E."/>
            <person name="Klenk H.-P."/>
            <person name="Eisen J.A."/>
        </authorList>
    </citation>
    <scope>NUCLEOTIDE SEQUENCE [LARGE SCALE GENOMIC DNA]</scope>
    <source>
        <strain evidence="3">ATCC 700847 / DSM 10411 / MH2</strain>
    </source>
</reference>
<dbReference type="EMBL" id="CP002606">
    <property type="protein sequence ID" value="AEA34565.1"/>
    <property type="molecule type" value="Genomic_DNA"/>
</dbReference>
<gene>
    <name evidence="2" type="ordered locus">Hipma_1615</name>
</gene>
<dbReference type="AlphaFoldDB" id="F2LUA2"/>
<evidence type="ECO:0000313" key="2">
    <source>
        <dbReference type="EMBL" id="AEA34565.1"/>
    </source>
</evidence>
<dbReference type="OrthoDB" id="9809748at2"/>
<evidence type="ECO:0000256" key="1">
    <source>
        <dbReference type="SAM" id="SignalP"/>
    </source>
</evidence>
<proteinExistence type="predicted"/>
<keyword evidence="1" id="KW-0732">Signal</keyword>
<feature type="signal peptide" evidence="1">
    <location>
        <begin position="1"/>
        <end position="21"/>
    </location>
</feature>
<dbReference type="RefSeq" id="WP_013682591.1">
    <property type="nucleotide sequence ID" value="NC_015318.1"/>
</dbReference>
<dbReference type="KEGG" id="hmr:Hipma_1615"/>
<protein>
    <submittedName>
        <fullName evidence="2">Uncharacterized protein</fullName>
    </submittedName>
</protein>
<evidence type="ECO:0000313" key="3">
    <source>
        <dbReference type="Proteomes" id="UP000008139"/>
    </source>
</evidence>
<dbReference type="STRING" id="760142.Hipma_1615"/>
<reference evidence="2 3" key="1">
    <citation type="journal article" date="2011" name="Stand. Genomic Sci.">
        <title>Complete genome sequence of the thermophilic sulfur-reducer Hippea maritima type strain (MH(2)).</title>
        <authorList>
            <person name="Huntemann M."/>
            <person name="Lu M."/>
            <person name="Nolan M."/>
            <person name="Lapidus A."/>
            <person name="Lucas S."/>
            <person name="Hammon N."/>
            <person name="Deshpande S."/>
            <person name="Cheng J.F."/>
            <person name="Tapia R."/>
            <person name="Han C."/>
            <person name="Goodwin L."/>
            <person name="Pitluck S."/>
            <person name="Liolios K."/>
            <person name="Pagani I."/>
            <person name="Ivanova N."/>
            <person name="Ovchinikova G."/>
            <person name="Pati A."/>
            <person name="Chen A."/>
            <person name="Palaniappan K."/>
            <person name="Land M."/>
            <person name="Hauser L."/>
            <person name="Jeffries C.D."/>
            <person name="Detter J.C."/>
            <person name="Brambilla E.M."/>
            <person name="Rohde M."/>
            <person name="Spring S."/>
            <person name="Goker M."/>
            <person name="Woyke T."/>
            <person name="Bristow J."/>
            <person name="Eisen J.A."/>
            <person name="Markowitz V."/>
            <person name="Hugenholtz P."/>
            <person name="Kyrpides N.C."/>
            <person name="Klenk H.P."/>
            <person name="Mavromatis K."/>
        </authorList>
    </citation>
    <scope>NUCLEOTIDE SEQUENCE [LARGE SCALE GENOMIC DNA]</scope>
    <source>
        <strain evidence="3">ATCC 700847 / DSM 10411 / MH2</strain>
    </source>
</reference>
<keyword evidence="3" id="KW-1185">Reference proteome</keyword>
<organism evidence="2 3">
    <name type="scientific">Hippea maritima (strain ATCC 700847 / DSM 10411 / MH2)</name>
    <dbReference type="NCBI Taxonomy" id="760142"/>
    <lineage>
        <taxon>Bacteria</taxon>
        <taxon>Pseudomonadati</taxon>
        <taxon>Campylobacterota</taxon>
        <taxon>Desulfurellia</taxon>
        <taxon>Desulfurellales</taxon>
        <taxon>Hippeaceae</taxon>
        <taxon>Hippea</taxon>
    </lineage>
</organism>
<name>F2LUA2_HIPMA</name>
<dbReference type="HOGENOM" id="CLU_394214_0_0_7"/>
<sequence length="699" mass="80351">MKRYFILTFIFLVSLLSISHAEDLNKIKEKLKVTKQDLSFTPFKLYNFNDVIEIVNPFCHWGNSVHLSFKSGPYAGAYAGVLRIYYCETPENAKKFFNQFTAKFKALKNRTVIKKGKKISTRYIYKFKKISKDGFFYLEKLMIEQDFYTSSKLATEYRRESISYFKITGSYFFMISLSKPNKDKGFVKTAGNQLYNVILKKLSGESKSRNPEENSDDFEVIVSAESDGFKPSVLEYDIKYGISKKGLNPSSLKEVALTGNILSSKELSPIPGANITIKFRGKRYSVKSNNEGIYRKILKINSKGTRTATINLDLYLTEKAKKVAIKVSTSKFVANGRYQKLKIRVIQENGKPAANKVYFLNYSDFTHNNKKIHYITHPILSKTFKTNKNGFATIIIPTPKVIKSKLNNISDSKKYFPITATMTVSKREKLGTFDIYFDSPFPEIVKFLLPGGMDAEHWQIIPSKIFIKDLDSNTFNIKLMGYGRFKTKGGKIYKTVFHQYRYKGNEFEFYFASDKLGLDLNKQPQVWKDFVDTNLRVLMSTLLTLNEGTSFEEMRKIKKGWLSTVLTDKVSFERVYGGSKLAFGAREYKNSAQAFLNSKNKDRVSRTDMVVGGAFIANDLVALIRNSSSKLKHNLQMELMKAIYENAKTTYNIYKKYRKIADSYKDLFKINIFVKVTDMDGYSTITTKPIFVKAWQSIE</sequence>
<dbReference type="eggNOG" id="ENOG5030ZDI">
    <property type="taxonomic scope" value="Bacteria"/>
</dbReference>
<accession>F2LUA2</accession>
<dbReference type="Proteomes" id="UP000008139">
    <property type="component" value="Chromosome"/>
</dbReference>